<accession>A0AC35TR81</accession>
<name>A0AC35TR81_9BILA</name>
<sequence>MGHRNNIVEYIADSSLTGFTATSKPMSSVRRFDKKEGPRHIVNSLPSVTAPMLTDSDDNTSNLDDISKVEQTRVLKFSSNKSVDSFSSEKFRKLLTNGKSSPRSPSTKNSIKVGYTPSESGVPTDYVEDQKNKGNFEVFKNNELCLSVDRLPEFLKNLTKDMKGIKVLDVVDQCDVNRKDTHTYTVIMAVPEDAKIEGFKRVFYATQPANIPMVSPKSSGDINSRLGIPSSYNQPIALYSFDDYIVQILAITTCPKGYLIRERLSGTINGAKSLYDLLLATRFSKCVVRDKLKGEFYTNSLPSFHHAKMKVVGSDELYMKINCLNLEENQLNVCFDYGNAIKNKK</sequence>
<organism evidence="1 2">
    <name type="scientific">Rhabditophanes sp. KR3021</name>
    <dbReference type="NCBI Taxonomy" id="114890"/>
    <lineage>
        <taxon>Eukaryota</taxon>
        <taxon>Metazoa</taxon>
        <taxon>Ecdysozoa</taxon>
        <taxon>Nematoda</taxon>
        <taxon>Chromadorea</taxon>
        <taxon>Rhabditida</taxon>
        <taxon>Tylenchina</taxon>
        <taxon>Panagrolaimomorpha</taxon>
        <taxon>Strongyloidoidea</taxon>
        <taxon>Alloionematidae</taxon>
        <taxon>Rhabditophanes</taxon>
    </lineage>
</organism>
<dbReference type="Proteomes" id="UP000095286">
    <property type="component" value="Unplaced"/>
</dbReference>
<dbReference type="WBParaSite" id="RSKR_0000337100.1">
    <property type="protein sequence ID" value="RSKR_0000337100.1"/>
    <property type="gene ID" value="RSKR_0000337100"/>
</dbReference>
<evidence type="ECO:0000313" key="2">
    <source>
        <dbReference type="WBParaSite" id="RSKR_0000337100.1"/>
    </source>
</evidence>
<reference evidence="2" key="1">
    <citation type="submission" date="2016-11" db="UniProtKB">
        <authorList>
            <consortium name="WormBaseParasite"/>
        </authorList>
    </citation>
    <scope>IDENTIFICATION</scope>
    <source>
        <strain evidence="2">KR3021</strain>
    </source>
</reference>
<evidence type="ECO:0000313" key="1">
    <source>
        <dbReference type="Proteomes" id="UP000095286"/>
    </source>
</evidence>
<proteinExistence type="predicted"/>
<protein>
    <submittedName>
        <fullName evidence="2">Tudor domain-containing protein</fullName>
    </submittedName>
</protein>